<feature type="domain" description="Chorismate-utilising enzyme C-terminal" evidence="6">
    <location>
        <begin position="186"/>
        <end position="440"/>
    </location>
</feature>
<dbReference type="InterPro" id="IPR005801">
    <property type="entry name" value="ADC_synthase"/>
</dbReference>
<dbReference type="EMBL" id="QDKL01000003">
    <property type="protein sequence ID" value="RZF20560.1"/>
    <property type="molecule type" value="Genomic_DNA"/>
</dbReference>
<proteinExistence type="inferred from homology"/>
<dbReference type="NCBIfam" id="TIGR00543">
    <property type="entry name" value="isochor_syn"/>
    <property type="match status" value="1"/>
</dbReference>
<name>A0ABY0IC62_9BACT</name>
<evidence type="ECO:0000313" key="7">
    <source>
        <dbReference type="EMBL" id="RZF20560.1"/>
    </source>
</evidence>
<evidence type="ECO:0000256" key="4">
    <source>
        <dbReference type="ARBA" id="ARBA00023235"/>
    </source>
</evidence>
<organism evidence="7 8">
    <name type="scientific">Halobacteriovorax vibrionivorans</name>
    <dbReference type="NCBI Taxonomy" id="2152716"/>
    <lineage>
        <taxon>Bacteria</taxon>
        <taxon>Pseudomonadati</taxon>
        <taxon>Bdellovibrionota</taxon>
        <taxon>Bacteriovoracia</taxon>
        <taxon>Bacteriovoracales</taxon>
        <taxon>Halobacteriovoraceae</taxon>
        <taxon>Halobacteriovorax</taxon>
    </lineage>
</organism>
<evidence type="ECO:0000259" key="6">
    <source>
        <dbReference type="Pfam" id="PF00425"/>
    </source>
</evidence>
<dbReference type="Proteomes" id="UP000443582">
    <property type="component" value="Unassembled WGS sequence"/>
</dbReference>
<accession>A0ABY0IC62</accession>
<dbReference type="RefSeq" id="WP_115362495.1">
    <property type="nucleotide sequence ID" value="NZ_QDKL01000003.1"/>
</dbReference>
<dbReference type="Gene3D" id="3.60.120.10">
    <property type="entry name" value="Anthranilate synthase"/>
    <property type="match status" value="1"/>
</dbReference>
<gene>
    <name evidence="7" type="ORF">DAY19_11280</name>
</gene>
<comment type="caution">
    <text evidence="7">The sequence shown here is derived from an EMBL/GenBank/DDBJ whole genome shotgun (WGS) entry which is preliminary data.</text>
</comment>
<dbReference type="GO" id="GO:0008909">
    <property type="term" value="F:isochorismate synthase activity"/>
    <property type="evidence" value="ECO:0007669"/>
    <property type="project" value="UniProtKB-EC"/>
</dbReference>
<dbReference type="Pfam" id="PF00425">
    <property type="entry name" value="Chorismate_bind"/>
    <property type="match status" value="1"/>
</dbReference>
<evidence type="ECO:0000256" key="5">
    <source>
        <dbReference type="ARBA" id="ARBA00041564"/>
    </source>
</evidence>
<comment type="catalytic activity">
    <reaction evidence="1">
        <text>chorismate = isochorismate</text>
        <dbReference type="Rhea" id="RHEA:18985"/>
        <dbReference type="ChEBI" id="CHEBI:29748"/>
        <dbReference type="ChEBI" id="CHEBI:29780"/>
        <dbReference type="EC" id="5.4.4.2"/>
    </reaction>
</comment>
<sequence>MRLAANNLQIDIINQLIKLDPNDERLVKGPIYTLFKLEAGFNNISSIIDLFQTYRKFYFLNKDKDCEFLALGSWQDFNSLYHYEDIENLTREHDFLKICGAQRFKSEPDCLEWHGLEDCSYFVPKVIIDGGNQGVDIKIILPNSYFEDDNAKKEALHKLAISLEPNPKHMHSEYNYITKSISATSKTQWGKMVNEAVSKIKEQDLKKVVLSRKLKFTFKHPICAYEQFKTLKENNTNNSYNILFQFSANQCFYSVTPETLFKMQGRNVYIDSLAGTIKRGKNKQEDEFLEKTLLSNEKELEEHRHVSSYIEGALKKLTKDLHITKKEEILKLKYIQHIHSKYEGVLSDDAKASDIITGLHPTPAVAGLPKKESIEQIDQLEKSSRGLYAAPIGFFSKEKTEFAVGLRCALADKQDLHIYAGCGIVKDSSPEKEWNETTNKMRNFTEVIKAKSWTNFQ</sequence>
<dbReference type="EC" id="5.4.4.2" evidence="3"/>
<dbReference type="InterPro" id="IPR015890">
    <property type="entry name" value="Chorismate_C"/>
</dbReference>
<dbReference type="PANTHER" id="PTHR42839">
    <property type="entry name" value="ISOCHORISMATE SYNTHASE ENTC"/>
    <property type="match status" value="1"/>
</dbReference>
<protein>
    <recommendedName>
        <fullName evidence="3">isochorismate synthase</fullName>
        <ecNumber evidence="3">5.4.4.2</ecNumber>
    </recommendedName>
    <alternativeName>
        <fullName evidence="5">Isochorismate mutase</fullName>
    </alternativeName>
</protein>
<reference evidence="8" key="1">
    <citation type="journal article" date="2019" name="Int. J. Syst. Evol. Microbiol.">
        <title>Halobacteriovorax valvorus sp. nov., a novel prokaryotic predator isolated from coastal seawater of China.</title>
        <authorList>
            <person name="Chen M.-X."/>
        </authorList>
    </citation>
    <scope>NUCLEOTIDE SEQUENCE [LARGE SCALE GENOMIC DNA]</scope>
    <source>
        <strain evidence="8">BL9</strain>
    </source>
</reference>
<dbReference type="SUPFAM" id="SSF56322">
    <property type="entry name" value="ADC synthase"/>
    <property type="match status" value="1"/>
</dbReference>
<evidence type="ECO:0000256" key="3">
    <source>
        <dbReference type="ARBA" id="ARBA00012824"/>
    </source>
</evidence>
<keyword evidence="8" id="KW-1185">Reference proteome</keyword>
<evidence type="ECO:0000313" key="8">
    <source>
        <dbReference type="Proteomes" id="UP000443582"/>
    </source>
</evidence>
<evidence type="ECO:0000256" key="2">
    <source>
        <dbReference type="ARBA" id="ARBA00005297"/>
    </source>
</evidence>
<comment type="similarity">
    <text evidence="2">Belongs to the isochorismate synthase family.</text>
</comment>
<dbReference type="InterPro" id="IPR004561">
    <property type="entry name" value="IsoChor_synthase"/>
</dbReference>
<keyword evidence="4 7" id="KW-0413">Isomerase</keyword>
<dbReference type="PANTHER" id="PTHR42839:SF2">
    <property type="entry name" value="ISOCHORISMATE SYNTHASE ENTC"/>
    <property type="match status" value="1"/>
</dbReference>
<evidence type="ECO:0000256" key="1">
    <source>
        <dbReference type="ARBA" id="ARBA00000799"/>
    </source>
</evidence>